<keyword evidence="2" id="KW-0732">Signal</keyword>
<sequence length="170" mass="17916">MTNRLSSPAPQSARAPAASSVVWLLCLALAAPVALAQQSQAPTEPRPISRPTPEMPNWLRDKAGAVKDAEALSVKELFVASDNTFSLLDTSASGRFVRPRDGGFVEATVQVANPAKSLLRTFLFRAQCSERSYYFGPAPVAAAASAASPPAMKPVDDGTVIALLFKDVCA</sequence>
<proteinExistence type="predicted"/>
<feature type="signal peptide" evidence="2">
    <location>
        <begin position="1"/>
        <end position="36"/>
    </location>
</feature>
<evidence type="ECO:0000256" key="2">
    <source>
        <dbReference type="SAM" id="SignalP"/>
    </source>
</evidence>
<reference evidence="3 4" key="1">
    <citation type="submission" date="2024-04" db="EMBL/GenBank/DDBJ databases">
        <title>Novel species of the genus Ideonella isolated from streams.</title>
        <authorList>
            <person name="Lu H."/>
        </authorList>
    </citation>
    <scope>NUCLEOTIDE SEQUENCE [LARGE SCALE GENOMIC DNA]</scope>
    <source>
        <strain evidence="3 4">LYT19W</strain>
    </source>
</reference>
<comment type="caution">
    <text evidence="3">The sequence shown here is derived from an EMBL/GenBank/DDBJ whole genome shotgun (WGS) entry which is preliminary data.</text>
</comment>
<dbReference type="EMBL" id="JBBUTI010000011">
    <property type="protein sequence ID" value="MEK8047751.1"/>
    <property type="molecule type" value="Genomic_DNA"/>
</dbReference>
<evidence type="ECO:0000256" key="1">
    <source>
        <dbReference type="SAM" id="MobiDB-lite"/>
    </source>
</evidence>
<evidence type="ECO:0000313" key="4">
    <source>
        <dbReference type="Proteomes" id="UP001379945"/>
    </source>
</evidence>
<protein>
    <submittedName>
        <fullName evidence="3">Uncharacterized protein</fullName>
    </submittedName>
</protein>
<evidence type="ECO:0000313" key="3">
    <source>
        <dbReference type="EMBL" id="MEK8047751.1"/>
    </source>
</evidence>
<feature type="region of interest" description="Disordered" evidence="1">
    <location>
        <begin position="38"/>
        <end position="58"/>
    </location>
</feature>
<organism evidence="3 4">
    <name type="scientific">Ideonella margarita</name>
    <dbReference type="NCBI Taxonomy" id="2984191"/>
    <lineage>
        <taxon>Bacteria</taxon>
        <taxon>Pseudomonadati</taxon>
        <taxon>Pseudomonadota</taxon>
        <taxon>Betaproteobacteria</taxon>
        <taxon>Burkholderiales</taxon>
        <taxon>Sphaerotilaceae</taxon>
        <taxon>Ideonella</taxon>
    </lineage>
</organism>
<keyword evidence="4" id="KW-1185">Reference proteome</keyword>
<dbReference type="Proteomes" id="UP001379945">
    <property type="component" value="Unassembled WGS sequence"/>
</dbReference>
<name>A0ABU9C7X0_9BURK</name>
<feature type="compositionally biased region" description="Pro residues" evidence="1">
    <location>
        <begin position="44"/>
        <end position="54"/>
    </location>
</feature>
<dbReference type="RefSeq" id="WP_341400058.1">
    <property type="nucleotide sequence ID" value="NZ_JBBUTI010000011.1"/>
</dbReference>
<feature type="chain" id="PRO_5046041900" evidence="2">
    <location>
        <begin position="37"/>
        <end position="170"/>
    </location>
</feature>
<accession>A0ABU9C7X0</accession>
<gene>
    <name evidence="3" type="ORF">AACH00_15415</name>
</gene>